<organism evidence="1">
    <name type="scientific">hydrothermal vent metagenome</name>
    <dbReference type="NCBI Taxonomy" id="652676"/>
    <lineage>
        <taxon>unclassified sequences</taxon>
        <taxon>metagenomes</taxon>
        <taxon>ecological metagenomes</taxon>
    </lineage>
</organism>
<reference evidence="1" key="1">
    <citation type="submission" date="2018-06" db="EMBL/GenBank/DDBJ databases">
        <authorList>
            <person name="Zhirakovskaya E."/>
        </authorList>
    </citation>
    <scope>NUCLEOTIDE SEQUENCE</scope>
</reference>
<proteinExistence type="predicted"/>
<name>A0A3B0SMR3_9ZZZZ</name>
<gene>
    <name evidence="1" type="ORF">MNBD_ALPHA01-1821</name>
</gene>
<dbReference type="EMBL" id="UOEJ01000156">
    <property type="protein sequence ID" value="VAW01989.1"/>
    <property type="molecule type" value="Genomic_DNA"/>
</dbReference>
<accession>A0A3B0SMR3</accession>
<sequence length="93" mass="10951">MTSFMHKLAEGLRTREQYLEEHSEHPIFETEEGDIFKEQYDDLVTELKEFSNRVGDLAAAGEDFDERFEREISDSNEHLSIKIDAWAKNLDKK</sequence>
<protein>
    <submittedName>
        <fullName evidence="1">Uncharacterized protein</fullName>
    </submittedName>
</protein>
<evidence type="ECO:0000313" key="1">
    <source>
        <dbReference type="EMBL" id="VAW01989.1"/>
    </source>
</evidence>
<dbReference type="AlphaFoldDB" id="A0A3B0SMR3"/>